<dbReference type="Proteomes" id="UP001163726">
    <property type="component" value="Chromosome"/>
</dbReference>
<proteinExistence type="predicted"/>
<evidence type="ECO:0000313" key="1">
    <source>
        <dbReference type="EMBL" id="WAJ70859.1"/>
    </source>
</evidence>
<sequence length="199" mass="23678">MFKEVDGEIKQTRASNIDKLLKVLVSQEFERAEYFKLQYQKYNGQIPIQECDKWNNSYLICQTFTAMILEAFYYDYLFEKESKDRADKKCKQPLARFVYLAKTYLNQPEIEKSDLYFKLEALNKLRRHWVHHKSTKLGKYSNPEQFFSPSECISLIIEVLSIFEKYDDTYILSSIIRESLISVQEDVENNINSIKINTT</sequence>
<keyword evidence="2" id="KW-1185">Reference proteome</keyword>
<dbReference type="RefSeq" id="WP_268075204.1">
    <property type="nucleotide sequence ID" value="NZ_CP109965.1"/>
</dbReference>
<accession>A0ABY7AMT5</accession>
<evidence type="ECO:0008006" key="3">
    <source>
        <dbReference type="Google" id="ProtNLM"/>
    </source>
</evidence>
<gene>
    <name evidence="1" type="ORF">OLW01_03345</name>
</gene>
<dbReference type="EMBL" id="CP109965">
    <property type="protein sequence ID" value="WAJ70859.1"/>
    <property type="molecule type" value="Genomic_DNA"/>
</dbReference>
<reference evidence="1" key="1">
    <citation type="submission" date="2022-10" db="EMBL/GenBank/DDBJ databases">
        <title>Catenovulum adriacola sp. nov. isolated in the Harbour of Susak.</title>
        <authorList>
            <person name="Schoch T."/>
            <person name="Reich S.J."/>
            <person name="Stoeferle S."/>
            <person name="Flaiz M."/>
            <person name="Kazda M."/>
            <person name="Riedel C.U."/>
            <person name="Duerre P."/>
        </authorList>
    </citation>
    <scope>NUCLEOTIDE SEQUENCE</scope>
    <source>
        <strain evidence="1">TS8</strain>
    </source>
</reference>
<name>A0ABY7AMT5_9ALTE</name>
<protein>
    <recommendedName>
        <fullName evidence="3">Apea-like HEPN domain-containing protein</fullName>
    </recommendedName>
</protein>
<organism evidence="1 2">
    <name type="scientific">Catenovulum adriaticum</name>
    <dbReference type="NCBI Taxonomy" id="2984846"/>
    <lineage>
        <taxon>Bacteria</taxon>
        <taxon>Pseudomonadati</taxon>
        <taxon>Pseudomonadota</taxon>
        <taxon>Gammaproteobacteria</taxon>
        <taxon>Alteromonadales</taxon>
        <taxon>Alteromonadaceae</taxon>
        <taxon>Catenovulum</taxon>
    </lineage>
</organism>
<evidence type="ECO:0000313" key="2">
    <source>
        <dbReference type="Proteomes" id="UP001163726"/>
    </source>
</evidence>